<gene>
    <name evidence="3" type="ORF">FisN_4Hh586</name>
</gene>
<evidence type="ECO:0000313" key="3">
    <source>
        <dbReference type="EMBL" id="GAX21521.1"/>
    </source>
</evidence>
<dbReference type="PANTHER" id="PTHR42886">
    <property type="entry name" value="RE40534P-RELATED"/>
    <property type="match status" value="1"/>
</dbReference>
<dbReference type="Pfam" id="PF00561">
    <property type="entry name" value="Abhydrolase_1"/>
    <property type="match status" value="1"/>
</dbReference>
<feature type="domain" description="AB hydrolase-1" evidence="2">
    <location>
        <begin position="91"/>
        <end position="373"/>
    </location>
</feature>
<dbReference type="GO" id="GO:0055088">
    <property type="term" value="P:lipid homeostasis"/>
    <property type="evidence" value="ECO:0007669"/>
    <property type="project" value="TreeGrafter"/>
</dbReference>
<dbReference type="InParanoid" id="A0A1Z5K607"/>
<dbReference type="GO" id="GO:0042171">
    <property type="term" value="F:lysophosphatidic acid acyltransferase activity"/>
    <property type="evidence" value="ECO:0007669"/>
    <property type="project" value="TreeGrafter"/>
</dbReference>
<evidence type="ECO:0000259" key="2">
    <source>
        <dbReference type="Pfam" id="PF00561"/>
    </source>
</evidence>
<accession>A0A1Z5K607</accession>
<dbReference type="AlphaFoldDB" id="A0A1Z5K607"/>
<dbReference type="OrthoDB" id="7457040at2759"/>
<dbReference type="Gene3D" id="3.40.50.1820">
    <property type="entry name" value="alpha/beta hydrolase"/>
    <property type="match status" value="1"/>
</dbReference>
<dbReference type="SUPFAM" id="SSF53474">
    <property type="entry name" value="alpha/beta-Hydrolases"/>
    <property type="match status" value="1"/>
</dbReference>
<reference evidence="3 4" key="1">
    <citation type="journal article" date="2015" name="Plant Cell">
        <title>Oil accumulation by the oleaginous diatom Fistulifera solaris as revealed by the genome and transcriptome.</title>
        <authorList>
            <person name="Tanaka T."/>
            <person name="Maeda Y."/>
            <person name="Veluchamy A."/>
            <person name="Tanaka M."/>
            <person name="Abida H."/>
            <person name="Marechal E."/>
            <person name="Bowler C."/>
            <person name="Muto M."/>
            <person name="Sunaga Y."/>
            <person name="Tanaka M."/>
            <person name="Yoshino T."/>
            <person name="Taniguchi T."/>
            <person name="Fukuda Y."/>
            <person name="Nemoto M."/>
            <person name="Matsumoto M."/>
            <person name="Wong P.S."/>
            <person name="Aburatani S."/>
            <person name="Fujibuchi W."/>
        </authorList>
    </citation>
    <scope>NUCLEOTIDE SEQUENCE [LARGE SCALE GENOMIC DNA]</scope>
    <source>
        <strain evidence="3 4">JPCC DA0580</strain>
    </source>
</reference>
<comment type="similarity">
    <text evidence="1">Belongs to the peptidase S33 family. ABHD4/ABHD5 subfamily.</text>
</comment>
<dbReference type="InterPro" id="IPR000073">
    <property type="entry name" value="AB_hydrolase_1"/>
</dbReference>
<sequence length="431" mass="48581">MKMTFWMSATAIAAKLDRLRAAETRLLELAHRFGRNRAKIEVVDTFIPRNLIPLVSHDHDLVKLGNDDDSFVIHSVKVTSEQDKTEEVNAPLVLLHGYMNGAAYFYRNLVGLSSAFDTVHSIDLLGWGLSSRPRFELKQIEEEASHQSDTFMVRQAEHFFVESLEAWRHSQGIPKMVLAGHSMGGYISVAYAERYPERVEKLVLISPAGVPAEESPERQKRLDEARKRSLFFRFVVGTWSTLYSWNSTIGSLLRMLPEERAYGSALGYVQRRLPAISDEEEQKAVTDYLVLNNLLPGSGEYCVGAFLTQFLQGREPTELRIPRLKVPSVSFLYGAQDWMDIHGALRVEAHCGDEKDVAVYRVSNAGHLLMLENWQEFNNGLIHATGRKMNGIGSLPERVTPSDVHFRDAARIMSAWKNGVSEISSESLEAS</sequence>
<name>A0A1Z5K607_FISSO</name>
<organism evidence="3 4">
    <name type="scientific">Fistulifera solaris</name>
    <name type="common">Oleaginous diatom</name>
    <dbReference type="NCBI Taxonomy" id="1519565"/>
    <lineage>
        <taxon>Eukaryota</taxon>
        <taxon>Sar</taxon>
        <taxon>Stramenopiles</taxon>
        <taxon>Ochrophyta</taxon>
        <taxon>Bacillariophyta</taxon>
        <taxon>Bacillariophyceae</taxon>
        <taxon>Bacillariophycidae</taxon>
        <taxon>Naviculales</taxon>
        <taxon>Naviculaceae</taxon>
        <taxon>Fistulifera</taxon>
    </lineage>
</organism>
<keyword evidence="3" id="KW-0378">Hydrolase</keyword>
<comment type="caution">
    <text evidence="3">The sequence shown here is derived from an EMBL/GenBank/DDBJ whole genome shotgun (WGS) entry which is preliminary data.</text>
</comment>
<dbReference type="GO" id="GO:0006654">
    <property type="term" value="P:phosphatidic acid biosynthetic process"/>
    <property type="evidence" value="ECO:0007669"/>
    <property type="project" value="TreeGrafter"/>
</dbReference>
<dbReference type="Proteomes" id="UP000198406">
    <property type="component" value="Unassembled WGS sequence"/>
</dbReference>
<protein>
    <submittedName>
        <fullName evidence="3">Abhydrolase domain-containing protein 4</fullName>
    </submittedName>
</protein>
<dbReference type="EMBL" id="BDSP01000168">
    <property type="protein sequence ID" value="GAX21521.1"/>
    <property type="molecule type" value="Genomic_DNA"/>
</dbReference>
<evidence type="ECO:0000256" key="1">
    <source>
        <dbReference type="ARBA" id="ARBA00038097"/>
    </source>
</evidence>
<dbReference type="PANTHER" id="PTHR42886:SF29">
    <property type="entry name" value="PUMMELIG, ISOFORM A"/>
    <property type="match status" value="1"/>
</dbReference>
<keyword evidence="4" id="KW-1185">Reference proteome</keyword>
<proteinExistence type="inferred from homology"/>
<evidence type="ECO:0000313" key="4">
    <source>
        <dbReference type="Proteomes" id="UP000198406"/>
    </source>
</evidence>
<dbReference type="InterPro" id="IPR029058">
    <property type="entry name" value="AB_hydrolase_fold"/>
</dbReference>
<dbReference type="GO" id="GO:0052689">
    <property type="term" value="F:carboxylic ester hydrolase activity"/>
    <property type="evidence" value="ECO:0007669"/>
    <property type="project" value="TreeGrafter"/>
</dbReference>